<dbReference type="AlphaFoldDB" id="A0A3M6TV87"/>
<dbReference type="OrthoDB" id="430436at2759"/>
<accession>A0A3M6TV87</accession>
<evidence type="ECO:0000313" key="4">
    <source>
        <dbReference type="EMBL" id="RMX45302.1"/>
    </source>
</evidence>
<dbReference type="GO" id="GO:0005737">
    <property type="term" value="C:cytoplasm"/>
    <property type="evidence" value="ECO:0007669"/>
    <property type="project" value="TreeGrafter"/>
</dbReference>
<reference evidence="4 5" key="1">
    <citation type="journal article" date="2018" name="Sci. Rep.">
        <title>Comparative analysis of the Pocillopora damicornis genome highlights role of immune system in coral evolution.</title>
        <authorList>
            <person name="Cunning R."/>
            <person name="Bay R.A."/>
            <person name="Gillette P."/>
            <person name="Baker A.C."/>
            <person name="Traylor-Knowles N."/>
        </authorList>
    </citation>
    <scope>NUCLEOTIDE SEQUENCE [LARGE SCALE GENOMIC DNA]</scope>
    <source>
        <strain evidence="4">RSMAS</strain>
        <tissue evidence="4">Whole animal</tissue>
    </source>
</reference>
<sequence>MAEGNVTGSNAAAEPPGMRAVMIGSTGAIGEHLLGELLNSKNISKVVSLGRRNATIPSEYSVDQKAEEESGRLEQHVIDFEKLSTETVGEHFKHKDVFFCTLGTTRRAAGSAAAFKHVDFDYVVNCAKIAKEADVPQVSLVSSQGASASSSFLYLKTKGQVENALKDMQFPNTSIFRPGFLDRGSKQRFVEKMAKLVMTSIPVATVAKAMVTDAENYMKSKESGGDLQSTPSSVTYENAEILALLSAN</sequence>
<dbReference type="OMA" id="DWPQLTI"/>
<comment type="subunit">
    <text evidence="1">Monomer. Forms homodimers during oxidative stress. Interacts (via N-terminus) with elongation factor EEF1A1 (via middle-region); the interaction is direct and competes with EEF1A1 binding to guanyl-nucleotide exchange factor EEF1B2, thereby inhibiting GDP for GTP exchange and reactivation of EEF1A1. Interacts with nuclear transport receptors XPO4, IPO5/RANBP5, IPO7, IPO9 and KPNB1 as well as GCN1L1/GCN1 and LRPPRC probably through their HEAT repeats. Binds NCOA5/CIA.</text>
</comment>
<evidence type="ECO:0000256" key="2">
    <source>
        <dbReference type="ARBA" id="ARBA00093604"/>
    </source>
</evidence>
<protein>
    <recommendedName>
        <fullName evidence="2">Protein HTATIP2</fullName>
    </recommendedName>
</protein>
<dbReference type="Pfam" id="PF13460">
    <property type="entry name" value="NAD_binding_10"/>
    <property type="match status" value="1"/>
</dbReference>
<organism evidence="4 5">
    <name type="scientific">Pocillopora damicornis</name>
    <name type="common">Cauliflower coral</name>
    <name type="synonym">Millepora damicornis</name>
    <dbReference type="NCBI Taxonomy" id="46731"/>
    <lineage>
        <taxon>Eukaryota</taxon>
        <taxon>Metazoa</taxon>
        <taxon>Cnidaria</taxon>
        <taxon>Anthozoa</taxon>
        <taxon>Hexacorallia</taxon>
        <taxon>Scleractinia</taxon>
        <taxon>Astrocoeniina</taxon>
        <taxon>Pocilloporidae</taxon>
        <taxon>Pocillopora</taxon>
    </lineage>
</organism>
<dbReference type="Proteomes" id="UP000275408">
    <property type="component" value="Unassembled WGS sequence"/>
</dbReference>
<dbReference type="STRING" id="46731.A0A3M6TV87"/>
<proteinExistence type="predicted"/>
<dbReference type="InterPro" id="IPR036291">
    <property type="entry name" value="NAD(P)-bd_dom_sf"/>
</dbReference>
<dbReference type="PANTHER" id="PTHR14097:SF7">
    <property type="entry name" value="OXIDOREDUCTASE HTATIP2"/>
    <property type="match status" value="1"/>
</dbReference>
<dbReference type="GO" id="GO:0003824">
    <property type="term" value="F:catalytic activity"/>
    <property type="evidence" value="ECO:0007669"/>
    <property type="project" value="UniProtKB-ARBA"/>
</dbReference>
<dbReference type="Gene3D" id="3.40.50.720">
    <property type="entry name" value="NAD(P)-binding Rossmann-like Domain"/>
    <property type="match status" value="1"/>
</dbReference>
<name>A0A3M6TV87_POCDA</name>
<dbReference type="PANTHER" id="PTHR14097">
    <property type="entry name" value="OXIDOREDUCTASE HTATIP2"/>
    <property type="match status" value="1"/>
</dbReference>
<dbReference type="GO" id="GO:0051170">
    <property type="term" value="P:import into nucleus"/>
    <property type="evidence" value="ECO:0007669"/>
    <property type="project" value="TreeGrafter"/>
</dbReference>
<evidence type="ECO:0000259" key="3">
    <source>
        <dbReference type="Pfam" id="PF13460"/>
    </source>
</evidence>
<comment type="caution">
    <text evidence="4">The sequence shown here is derived from an EMBL/GenBank/DDBJ whole genome shotgun (WGS) entry which is preliminary data.</text>
</comment>
<evidence type="ECO:0000256" key="1">
    <source>
        <dbReference type="ARBA" id="ARBA00093483"/>
    </source>
</evidence>
<dbReference type="InterPro" id="IPR016040">
    <property type="entry name" value="NAD(P)-bd_dom"/>
</dbReference>
<evidence type="ECO:0000313" key="5">
    <source>
        <dbReference type="Proteomes" id="UP000275408"/>
    </source>
</evidence>
<dbReference type="FunFam" id="3.40.50.720:FF:001048">
    <property type="entry name" value="Predicted protein"/>
    <property type="match status" value="1"/>
</dbReference>
<feature type="domain" description="NAD(P)-binding" evidence="3">
    <location>
        <begin position="24"/>
        <end position="212"/>
    </location>
</feature>
<dbReference type="EMBL" id="RCHS01002836">
    <property type="protein sequence ID" value="RMX45302.1"/>
    <property type="molecule type" value="Genomic_DNA"/>
</dbReference>
<keyword evidence="5" id="KW-1185">Reference proteome</keyword>
<gene>
    <name evidence="4" type="ORF">pdam_00000889</name>
</gene>
<dbReference type="SUPFAM" id="SSF51735">
    <property type="entry name" value="NAD(P)-binding Rossmann-fold domains"/>
    <property type="match status" value="1"/>
</dbReference>